<evidence type="ECO:0008006" key="5">
    <source>
        <dbReference type="Google" id="ProtNLM"/>
    </source>
</evidence>
<dbReference type="EMBL" id="JBEGDG010000015">
    <property type="protein sequence ID" value="MEQ6356534.1"/>
    <property type="molecule type" value="Genomic_DNA"/>
</dbReference>
<accession>A0ABV1MY75</accession>
<reference evidence="3 4" key="1">
    <citation type="submission" date="2024-06" db="EMBL/GenBank/DDBJ databases">
        <title>Lysinibacillus zambalefons sp. nov., a Novel Firmicute Isolated from the Poon Bato Zambales Hyperalkaline Spring.</title>
        <authorList>
            <person name="Aja J.A."/>
            <person name="Lazaro J.E.H."/>
            <person name="Llorin L.D."/>
            <person name="Lim K.R."/>
            <person name="Teodosio J."/>
            <person name="Dalisay D.S."/>
        </authorList>
    </citation>
    <scope>NUCLEOTIDE SEQUENCE [LARGE SCALE GENOMIC DNA]</scope>
    <source>
        <strain evidence="3 4">M3</strain>
    </source>
</reference>
<dbReference type="Pfam" id="PF22823">
    <property type="entry name" value="MrpR_C_cat"/>
    <property type="match status" value="1"/>
</dbReference>
<comment type="caution">
    <text evidence="3">The sequence shown here is derived from an EMBL/GenBank/DDBJ whole genome shotgun (WGS) entry which is preliminary data.</text>
</comment>
<proteinExistence type="predicted"/>
<feature type="domain" description="MrpR N-terminal core-binding" evidence="1">
    <location>
        <begin position="13"/>
        <end position="90"/>
    </location>
</feature>
<evidence type="ECO:0000313" key="4">
    <source>
        <dbReference type="Proteomes" id="UP001478862"/>
    </source>
</evidence>
<dbReference type="Pfam" id="PF22822">
    <property type="entry name" value="MrpR_N_CB"/>
    <property type="match status" value="1"/>
</dbReference>
<evidence type="ECO:0000259" key="1">
    <source>
        <dbReference type="Pfam" id="PF22822"/>
    </source>
</evidence>
<gene>
    <name evidence="3" type="ORF">ABNX05_18075</name>
</gene>
<sequence>MKIQNNVLKFDKLYNGEEKKAFINQYESVDSQLTIYWQFLKVAPFEFQANKDMSEMTGAEIKEMLLSAECSTITSAINHINTYKRYIDYMTTTSPFYEFESYSELASEVVAKEKNKRYSKKELMFMLDELNNYTDQALLLALFEGIKGKSFSELLTLKRENLQVIEEKDSEDYYVADVYDEGTKEIRRVRISEDLYKLLILADEQTAYRTNNQDEIIETPFNEYEYIFKKAKKGRQGGNVLDRHFITRKFVFFKEFFGNIYLTAEDIVQSGMMYMAFTLFKQSGKLGKTELLTIGEHYDTIMATSNGKDYYRNITDLKRKIFNEQLGKLYSELEGVEYSD</sequence>
<dbReference type="RefSeq" id="WP_349660979.1">
    <property type="nucleotide sequence ID" value="NZ_JBEGDG010000015.1"/>
</dbReference>
<feature type="domain" description="MrpR C-terminal catalytic" evidence="2">
    <location>
        <begin position="121"/>
        <end position="333"/>
    </location>
</feature>
<dbReference type="Proteomes" id="UP001478862">
    <property type="component" value="Unassembled WGS sequence"/>
</dbReference>
<name>A0ABV1MY75_9BACI</name>
<dbReference type="InterPro" id="IPR055009">
    <property type="entry name" value="MrpR_N_CB"/>
</dbReference>
<keyword evidence="4" id="KW-1185">Reference proteome</keyword>
<protein>
    <recommendedName>
        <fullName evidence="5">Integrase</fullName>
    </recommendedName>
</protein>
<evidence type="ECO:0000313" key="3">
    <source>
        <dbReference type="EMBL" id="MEQ6356534.1"/>
    </source>
</evidence>
<evidence type="ECO:0000259" key="2">
    <source>
        <dbReference type="Pfam" id="PF22823"/>
    </source>
</evidence>
<dbReference type="InterPro" id="IPR055008">
    <property type="entry name" value="MrpR_C_cat"/>
</dbReference>
<organism evidence="3 4">
    <name type="scientific">Lysinibacillus zambalensis</name>
    <dbReference type="NCBI Taxonomy" id="3160866"/>
    <lineage>
        <taxon>Bacteria</taxon>
        <taxon>Bacillati</taxon>
        <taxon>Bacillota</taxon>
        <taxon>Bacilli</taxon>
        <taxon>Bacillales</taxon>
        <taxon>Bacillaceae</taxon>
        <taxon>Lysinibacillus</taxon>
    </lineage>
</organism>